<sequence length="140" mass="15214">TVGTAVTLTVEVSYHIVQDSLNAWGFMFISDGTQYNAAENHQVTYIYAAVASRKLSSGGKTTISPRYWKFTNRKLVDSAVKERIIYIYSASLGAGLAMAFASDNADDPITPIPVSLTAKLDVDRTEGDQLFLIEDQVGTA</sequence>
<protein>
    <submittedName>
        <fullName evidence="1">Uncharacterized protein</fullName>
    </submittedName>
</protein>
<comment type="caution">
    <text evidence="1">The sequence shown here is derived from an EMBL/GenBank/DDBJ whole genome shotgun (WGS) entry which is preliminary data.</text>
</comment>
<gene>
    <name evidence="1" type="ORF">S01H4_34952</name>
</gene>
<organism evidence="1">
    <name type="scientific">marine sediment metagenome</name>
    <dbReference type="NCBI Taxonomy" id="412755"/>
    <lineage>
        <taxon>unclassified sequences</taxon>
        <taxon>metagenomes</taxon>
        <taxon>ecological metagenomes</taxon>
    </lineage>
</organism>
<accession>X1A0I2</accession>
<dbReference type="AlphaFoldDB" id="X1A0I2"/>
<feature type="non-terminal residue" evidence="1">
    <location>
        <position position="1"/>
    </location>
</feature>
<name>X1A0I2_9ZZZZ</name>
<dbReference type="EMBL" id="BART01018528">
    <property type="protein sequence ID" value="GAG75600.1"/>
    <property type="molecule type" value="Genomic_DNA"/>
</dbReference>
<reference evidence="1" key="1">
    <citation type="journal article" date="2014" name="Front. Microbiol.">
        <title>High frequency of phylogenetically diverse reductive dehalogenase-homologous genes in deep subseafloor sedimentary metagenomes.</title>
        <authorList>
            <person name="Kawai M."/>
            <person name="Futagami T."/>
            <person name="Toyoda A."/>
            <person name="Takaki Y."/>
            <person name="Nishi S."/>
            <person name="Hori S."/>
            <person name="Arai W."/>
            <person name="Tsubouchi T."/>
            <person name="Morono Y."/>
            <person name="Uchiyama I."/>
            <person name="Ito T."/>
            <person name="Fujiyama A."/>
            <person name="Inagaki F."/>
            <person name="Takami H."/>
        </authorList>
    </citation>
    <scope>NUCLEOTIDE SEQUENCE</scope>
    <source>
        <strain evidence="1">Expedition CK06-06</strain>
    </source>
</reference>
<evidence type="ECO:0000313" key="1">
    <source>
        <dbReference type="EMBL" id="GAG75600.1"/>
    </source>
</evidence>
<proteinExistence type="predicted"/>